<name>A0ABQ1QBM9_9RHOB</name>
<keyword evidence="1" id="KW-0732">Signal</keyword>
<protein>
    <recommendedName>
        <fullName evidence="4">Invasion associated locus B family protein</fullName>
    </recommendedName>
</protein>
<accession>A0ABQ1QBM9</accession>
<comment type="caution">
    <text evidence="2">The sequence shown here is derived from an EMBL/GenBank/DDBJ whole genome shotgun (WGS) entry which is preliminary data.</text>
</comment>
<dbReference type="InterPro" id="IPR010642">
    <property type="entry name" value="Invasion_prot_B"/>
</dbReference>
<evidence type="ECO:0000256" key="1">
    <source>
        <dbReference type="SAM" id="SignalP"/>
    </source>
</evidence>
<dbReference type="EMBL" id="BMGI01000001">
    <property type="protein sequence ID" value="GGD20838.1"/>
    <property type="molecule type" value="Genomic_DNA"/>
</dbReference>
<evidence type="ECO:0000313" key="3">
    <source>
        <dbReference type="Proteomes" id="UP000617355"/>
    </source>
</evidence>
<organism evidence="2 3">
    <name type="scientific">Sinisalibacter lacisalsi</name>
    <dbReference type="NCBI Taxonomy" id="1526570"/>
    <lineage>
        <taxon>Bacteria</taxon>
        <taxon>Pseudomonadati</taxon>
        <taxon>Pseudomonadota</taxon>
        <taxon>Alphaproteobacteria</taxon>
        <taxon>Rhodobacterales</taxon>
        <taxon>Roseobacteraceae</taxon>
        <taxon>Sinisalibacter</taxon>
    </lineage>
</organism>
<dbReference type="Pfam" id="PF06776">
    <property type="entry name" value="IalB"/>
    <property type="match status" value="1"/>
</dbReference>
<evidence type="ECO:0008006" key="4">
    <source>
        <dbReference type="Google" id="ProtNLM"/>
    </source>
</evidence>
<keyword evidence="3" id="KW-1185">Reference proteome</keyword>
<proteinExistence type="predicted"/>
<dbReference type="Gene3D" id="2.60.40.1880">
    <property type="entry name" value="Invasion associated locus B (IalB) protein"/>
    <property type="match status" value="1"/>
</dbReference>
<feature type="chain" id="PRO_5046383778" description="Invasion associated locus B family protein" evidence="1">
    <location>
        <begin position="27"/>
        <end position="188"/>
    </location>
</feature>
<dbReference type="Proteomes" id="UP000617355">
    <property type="component" value="Unassembled WGS sequence"/>
</dbReference>
<dbReference type="RefSeq" id="WP_188525726.1">
    <property type="nucleotide sequence ID" value="NZ_BMGI01000001.1"/>
</dbReference>
<reference evidence="3" key="1">
    <citation type="journal article" date="2019" name="Int. J. Syst. Evol. Microbiol.">
        <title>The Global Catalogue of Microorganisms (GCM) 10K type strain sequencing project: providing services to taxonomists for standard genome sequencing and annotation.</title>
        <authorList>
            <consortium name="The Broad Institute Genomics Platform"/>
            <consortium name="The Broad Institute Genome Sequencing Center for Infectious Disease"/>
            <person name="Wu L."/>
            <person name="Ma J."/>
        </authorList>
    </citation>
    <scope>NUCLEOTIDE SEQUENCE [LARGE SCALE GENOMIC DNA]</scope>
    <source>
        <strain evidence="3">CGMCC 1.12922</strain>
    </source>
</reference>
<gene>
    <name evidence="2" type="ORF">GCM10011358_01760</name>
</gene>
<feature type="signal peptide" evidence="1">
    <location>
        <begin position="1"/>
        <end position="26"/>
    </location>
</feature>
<dbReference type="InterPro" id="IPR038696">
    <property type="entry name" value="IalB_sf"/>
</dbReference>
<evidence type="ECO:0000313" key="2">
    <source>
        <dbReference type="EMBL" id="GGD20838.1"/>
    </source>
</evidence>
<sequence length="188" mass="19542">MRIQSLFRAGAMIAASIAVSTGLAGAQDDAAEGARRVANGERFGAWTVQCEAIAVNETLCVLSQRLVRESDGAFLAELLAFSAADSGSRFIAARVPIGAHFPSGFAIKPVDAEGTDGQKEFVWQSCSREICEALVELSAEEVATLESADPLIGGYRPAITAQPLLFRLSVLGLEEGLTALGGGGATAR</sequence>